<reference evidence="2 3" key="1">
    <citation type="submission" date="2020-08" db="EMBL/GenBank/DDBJ databases">
        <title>Genomic Encyclopedia of Type Strains, Phase IV (KMG-IV): sequencing the most valuable type-strain genomes for metagenomic binning, comparative biology and taxonomic classification.</title>
        <authorList>
            <person name="Goeker M."/>
        </authorList>
    </citation>
    <scope>NUCLEOTIDE SEQUENCE [LARGE SCALE GENOMIC DNA]</scope>
    <source>
        <strain evidence="2 3">DSM 101806</strain>
    </source>
</reference>
<protein>
    <recommendedName>
        <fullName evidence="4">YbjN domain-containing protein</fullName>
    </recommendedName>
</protein>
<proteinExistence type="predicted"/>
<keyword evidence="3" id="KW-1185">Reference proteome</keyword>
<name>A0A7W6JSK9_9SPHN</name>
<evidence type="ECO:0000313" key="3">
    <source>
        <dbReference type="Proteomes" id="UP000557392"/>
    </source>
</evidence>
<dbReference type="AlphaFoldDB" id="A0A7W6JSK9"/>
<dbReference type="RefSeq" id="WP_183995430.1">
    <property type="nucleotide sequence ID" value="NZ_JACIEH010000001.1"/>
</dbReference>
<accession>A0A7W6JSK9</accession>
<feature type="chain" id="PRO_5030999986" description="YbjN domain-containing protein" evidence="1">
    <location>
        <begin position="22"/>
        <end position="170"/>
    </location>
</feature>
<evidence type="ECO:0008006" key="4">
    <source>
        <dbReference type="Google" id="ProtNLM"/>
    </source>
</evidence>
<organism evidence="2 3">
    <name type="scientific">Sphingomonas kyeonggiensis</name>
    <dbReference type="NCBI Taxonomy" id="1268553"/>
    <lineage>
        <taxon>Bacteria</taxon>
        <taxon>Pseudomonadati</taxon>
        <taxon>Pseudomonadota</taxon>
        <taxon>Alphaproteobacteria</taxon>
        <taxon>Sphingomonadales</taxon>
        <taxon>Sphingomonadaceae</taxon>
        <taxon>Sphingomonas</taxon>
    </lineage>
</organism>
<dbReference type="EMBL" id="JACIEH010000001">
    <property type="protein sequence ID" value="MBB4097640.1"/>
    <property type="molecule type" value="Genomic_DNA"/>
</dbReference>
<evidence type="ECO:0000313" key="2">
    <source>
        <dbReference type="EMBL" id="MBB4097640.1"/>
    </source>
</evidence>
<sequence length="170" mass="18877">MRGITMAAALAASIWAMPAMAQSADPARMVDLSRPEQVAKLLQEAGYKAELKKHDSSGDPYISSAANGSAFTIEFYDCSAAKGCTSMQFFSWYKKEPYFSVAMANRWNATKRFLRIVIDKDGDLSTWMDVTTIGKVSFANFADTVDWWQSMTGDLFDFMEEEEKAAGGKK</sequence>
<dbReference type="Proteomes" id="UP000557392">
    <property type="component" value="Unassembled WGS sequence"/>
</dbReference>
<gene>
    <name evidence="2" type="ORF">GGR46_001173</name>
</gene>
<dbReference type="Pfam" id="PF10722">
    <property type="entry name" value="YbjN"/>
    <property type="match status" value="1"/>
</dbReference>
<dbReference type="InterPro" id="IPR019660">
    <property type="entry name" value="Put_sensory_transdc_reg_YbjN"/>
</dbReference>
<comment type="caution">
    <text evidence="2">The sequence shown here is derived from an EMBL/GenBank/DDBJ whole genome shotgun (WGS) entry which is preliminary data.</text>
</comment>
<feature type="signal peptide" evidence="1">
    <location>
        <begin position="1"/>
        <end position="21"/>
    </location>
</feature>
<dbReference type="CDD" id="cd17511">
    <property type="entry name" value="YbjN_AmyR-like"/>
    <property type="match status" value="1"/>
</dbReference>
<keyword evidence="1" id="KW-0732">Signal</keyword>
<evidence type="ECO:0000256" key="1">
    <source>
        <dbReference type="SAM" id="SignalP"/>
    </source>
</evidence>